<dbReference type="PANTHER" id="PTHR12639">
    <property type="entry name" value="VITAMIN K-DEPENDENT GAMMA-CARBOXYLASE"/>
    <property type="match status" value="1"/>
</dbReference>
<evidence type="ECO:0000313" key="2">
    <source>
        <dbReference type="Proteomes" id="UP001434883"/>
    </source>
</evidence>
<gene>
    <name evidence="1" type="ORF">XENOCAPTIV_007317</name>
</gene>
<dbReference type="Proteomes" id="UP001434883">
    <property type="component" value="Unassembled WGS sequence"/>
</dbReference>
<name>A0ABV0R7F2_9TELE</name>
<comment type="caution">
    <text evidence="1">The sequence shown here is derived from an EMBL/GenBank/DDBJ whole genome shotgun (WGS) entry which is preliminary data.</text>
</comment>
<dbReference type="EMBL" id="JAHRIN010035437">
    <property type="protein sequence ID" value="MEQ2204061.1"/>
    <property type="molecule type" value="Genomic_DNA"/>
</dbReference>
<proteinExistence type="predicted"/>
<accession>A0ABV0R7F2</accession>
<dbReference type="PANTHER" id="PTHR12639:SF6">
    <property type="entry name" value="VITAMIN K-DEPENDENT GAMMA-CARBOXYLASE"/>
    <property type="match status" value="1"/>
</dbReference>
<sequence>MVDPAEKQYGVSIRHILLLRIFDPRVDIVKAEWSPFKTNPWLMPLLVDLSPWRIKFQEIEGSLDNQTEIVFIADFPGLQLENFVSKDLGNTSIHVLQGQVNVEIVDEKKNSTLQPGDQIQVVTHHRLHSRVHSCVPAGAYHKVYTVSESPSCYMYVYVNTTETVLLQNFTKLQELQERIRNGTETEPLPPELQPLMAADDDKEAEVNATDPVVQLFLKRQRRMKEVKKRREAGVLERLGRFAVKKYYTIRRG</sequence>
<keyword evidence="2" id="KW-1185">Reference proteome</keyword>
<organism evidence="1 2">
    <name type="scientific">Xenoophorus captivus</name>
    <dbReference type="NCBI Taxonomy" id="1517983"/>
    <lineage>
        <taxon>Eukaryota</taxon>
        <taxon>Metazoa</taxon>
        <taxon>Chordata</taxon>
        <taxon>Craniata</taxon>
        <taxon>Vertebrata</taxon>
        <taxon>Euteleostomi</taxon>
        <taxon>Actinopterygii</taxon>
        <taxon>Neopterygii</taxon>
        <taxon>Teleostei</taxon>
        <taxon>Neoteleostei</taxon>
        <taxon>Acanthomorphata</taxon>
        <taxon>Ovalentaria</taxon>
        <taxon>Atherinomorphae</taxon>
        <taxon>Cyprinodontiformes</taxon>
        <taxon>Goodeidae</taxon>
        <taxon>Xenoophorus</taxon>
    </lineage>
</organism>
<protein>
    <submittedName>
        <fullName evidence="1">Uncharacterized protein</fullName>
    </submittedName>
</protein>
<evidence type="ECO:0000313" key="1">
    <source>
        <dbReference type="EMBL" id="MEQ2204061.1"/>
    </source>
</evidence>
<reference evidence="1 2" key="1">
    <citation type="submission" date="2021-06" db="EMBL/GenBank/DDBJ databases">
        <authorList>
            <person name="Palmer J.M."/>
        </authorList>
    </citation>
    <scope>NUCLEOTIDE SEQUENCE [LARGE SCALE GENOMIC DNA]</scope>
    <source>
        <strain evidence="1 2">XC_2019</strain>
        <tissue evidence="1">Muscle</tissue>
    </source>
</reference>
<dbReference type="SUPFAM" id="SSF51182">
    <property type="entry name" value="RmlC-like cupins"/>
    <property type="match status" value="1"/>
</dbReference>
<dbReference type="InterPro" id="IPR007782">
    <property type="entry name" value="VKG_COase"/>
</dbReference>
<dbReference type="InterPro" id="IPR011051">
    <property type="entry name" value="RmlC_Cupin_sf"/>
</dbReference>